<protein>
    <recommendedName>
        <fullName evidence="4">DUF2863 family protein</fullName>
    </recommendedName>
</protein>
<evidence type="ECO:0000313" key="3">
    <source>
        <dbReference type="Proteomes" id="UP000072421"/>
    </source>
</evidence>
<name>A0A127P9Z8_9BURK</name>
<sequence length="406" mass="44857">MPKNKRPVPRKSSVSPEDKDEAVTQQLCDLAIDLAEQDGEEAEGVAASAVLQQAGIDFHKIIKKNLQQKKDDILYDAIERTKYADLDAWRFLKEQVEEASEILLVRRDEGKVLELNAFVVPFFAHARGGLKREQCFQDQEAFDALSASFKRAQLEGPDATVVLVSHAYHLDEIDSIRYSHLFEMNRDAFGAMADKKLAETTAIERSISGWPENLFGADDDAVELRFLLGFSLKATNDAFYAVPEDEAGADAYFGAREERFQGWTEQVAPLLKRCLVTDGSEIDLHFLYQDLFHGGKERGIAEYFTLQMMSELNHGLDQHGVASFDASAVVGPADVRGEMVLRVNLYGKDGAVLASSEKPLAAGADLQVEVDDTYDALRTIGVTSLAVAVRFEADGQPLEVQAYGVA</sequence>
<evidence type="ECO:0000313" key="2">
    <source>
        <dbReference type="EMBL" id="AMO94485.1"/>
    </source>
</evidence>
<gene>
    <name evidence="2" type="ORF">CFter6_1785</name>
</gene>
<proteinExistence type="predicted"/>
<evidence type="ECO:0008006" key="4">
    <source>
        <dbReference type="Google" id="ProtNLM"/>
    </source>
</evidence>
<dbReference type="Pfam" id="PF11062">
    <property type="entry name" value="DUF2863"/>
    <property type="match status" value="1"/>
</dbReference>
<reference evidence="2 3" key="1">
    <citation type="submission" date="2015-11" db="EMBL/GenBank/DDBJ databases">
        <title>Exploring the genomic traits of fungus-feeding bacterial genus Collimonas.</title>
        <authorList>
            <person name="Song C."/>
            <person name="Schmidt R."/>
            <person name="de Jager V."/>
            <person name="Krzyzanowska D."/>
            <person name="Jongedijk E."/>
            <person name="Cankar K."/>
            <person name="Beekwilder J."/>
            <person name="van Veen A."/>
            <person name="de Boer W."/>
            <person name="van Veen J.A."/>
            <person name="Garbeva P."/>
        </authorList>
    </citation>
    <scope>NUCLEOTIDE SEQUENCE [LARGE SCALE GENOMIC DNA]</scope>
    <source>
        <strain evidence="2 3">Ter6</strain>
    </source>
</reference>
<feature type="region of interest" description="Disordered" evidence="1">
    <location>
        <begin position="1"/>
        <end position="22"/>
    </location>
</feature>
<organism evidence="2">
    <name type="scientific">Collimonas fungivorans</name>
    <dbReference type="NCBI Taxonomy" id="158899"/>
    <lineage>
        <taxon>Bacteria</taxon>
        <taxon>Pseudomonadati</taxon>
        <taxon>Pseudomonadota</taxon>
        <taxon>Betaproteobacteria</taxon>
        <taxon>Burkholderiales</taxon>
        <taxon>Oxalobacteraceae</taxon>
        <taxon>Collimonas</taxon>
    </lineage>
</organism>
<dbReference type="RefSeq" id="WP_061539532.1">
    <property type="nucleotide sequence ID" value="NZ_CP013232.1"/>
</dbReference>
<accession>A0A127P9Z8</accession>
<dbReference type="AlphaFoldDB" id="A0A127P9Z8"/>
<dbReference type="EMBL" id="CP013232">
    <property type="protein sequence ID" value="AMO94485.1"/>
    <property type="molecule type" value="Genomic_DNA"/>
</dbReference>
<dbReference type="InterPro" id="IPR021292">
    <property type="entry name" value="DUF2863"/>
</dbReference>
<dbReference type="Proteomes" id="UP000072421">
    <property type="component" value="Chromosome"/>
</dbReference>
<dbReference type="PATRIC" id="fig|158899.10.peg.1792"/>
<evidence type="ECO:0000256" key="1">
    <source>
        <dbReference type="SAM" id="MobiDB-lite"/>
    </source>
</evidence>
<dbReference type="OrthoDB" id="8742807at2"/>